<proteinExistence type="predicted"/>
<evidence type="ECO:0000313" key="3">
    <source>
        <dbReference type="Proteomes" id="UP000032452"/>
    </source>
</evidence>
<protein>
    <submittedName>
        <fullName evidence="2">Antibiotic biosynthesis monooxygenase</fullName>
    </submittedName>
</protein>
<gene>
    <name evidence="2" type="ORF">UH38_04790</name>
</gene>
<evidence type="ECO:0000313" key="2">
    <source>
        <dbReference type="EMBL" id="KJH72867.1"/>
    </source>
</evidence>
<keyword evidence="2" id="KW-0503">Monooxygenase</keyword>
<dbReference type="AlphaFoldDB" id="A0A0D8ZWT8"/>
<keyword evidence="3" id="KW-1185">Reference proteome</keyword>
<evidence type="ECO:0000259" key="1">
    <source>
        <dbReference type="PROSITE" id="PS51725"/>
    </source>
</evidence>
<dbReference type="Pfam" id="PF03992">
    <property type="entry name" value="ABM"/>
    <property type="match status" value="1"/>
</dbReference>
<dbReference type="RefSeq" id="WP_045053484.1">
    <property type="nucleotide sequence ID" value="NZ_CAWMDP010000011.1"/>
</dbReference>
<accession>A0A0D8ZWT8</accession>
<feature type="domain" description="ABM" evidence="1">
    <location>
        <begin position="2"/>
        <end position="92"/>
    </location>
</feature>
<organism evidence="2 3">
    <name type="scientific">Aliterella atlantica CENA595</name>
    <dbReference type="NCBI Taxonomy" id="1618023"/>
    <lineage>
        <taxon>Bacteria</taxon>
        <taxon>Bacillati</taxon>
        <taxon>Cyanobacteriota</taxon>
        <taxon>Cyanophyceae</taxon>
        <taxon>Chroococcidiopsidales</taxon>
        <taxon>Aliterellaceae</taxon>
        <taxon>Aliterella</taxon>
    </lineage>
</organism>
<comment type="caution">
    <text evidence="2">The sequence shown here is derived from an EMBL/GenBank/DDBJ whole genome shotgun (WGS) entry which is preliminary data.</text>
</comment>
<sequence length="98" mass="11453">MILEAVMLSIKPNLENDFESAFQQASSIIASMNGYLSHELHKCIEVQGKYLLLVRWETLEAHTIGFRNSAEYQQWKNLLHHFYEPFPTVEHFKQVSLS</sequence>
<reference evidence="2 3" key="1">
    <citation type="submission" date="2015-02" db="EMBL/GenBank/DDBJ databases">
        <title>Draft genome of a novel marine cyanobacterium (Chroococcales) isolated from South Atlantic Ocean.</title>
        <authorList>
            <person name="Rigonato J."/>
            <person name="Alvarenga D.O."/>
            <person name="Branco L.H."/>
            <person name="Varani A.M."/>
            <person name="Brandini F.P."/>
            <person name="Fiore M.F."/>
        </authorList>
    </citation>
    <scope>NUCLEOTIDE SEQUENCE [LARGE SCALE GENOMIC DNA]</scope>
    <source>
        <strain evidence="2 3">CENA595</strain>
    </source>
</reference>
<dbReference type="PROSITE" id="PS51725">
    <property type="entry name" value="ABM"/>
    <property type="match status" value="1"/>
</dbReference>
<dbReference type="InterPro" id="IPR007138">
    <property type="entry name" value="ABM_dom"/>
</dbReference>
<dbReference type="InterPro" id="IPR011008">
    <property type="entry name" value="Dimeric_a/b-barrel"/>
</dbReference>
<dbReference type="STRING" id="1618023.UH38_04790"/>
<dbReference type="Gene3D" id="3.30.70.100">
    <property type="match status" value="1"/>
</dbReference>
<dbReference type="EMBL" id="JYON01000003">
    <property type="protein sequence ID" value="KJH72867.1"/>
    <property type="molecule type" value="Genomic_DNA"/>
</dbReference>
<dbReference type="GO" id="GO:0004497">
    <property type="term" value="F:monooxygenase activity"/>
    <property type="evidence" value="ECO:0007669"/>
    <property type="project" value="UniProtKB-KW"/>
</dbReference>
<dbReference type="PATRIC" id="fig|1618023.3.peg.833"/>
<dbReference type="SUPFAM" id="SSF54909">
    <property type="entry name" value="Dimeric alpha+beta barrel"/>
    <property type="match status" value="1"/>
</dbReference>
<keyword evidence="2" id="KW-0560">Oxidoreductase</keyword>
<dbReference type="OrthoDB" id="9798157at2"/>
<dbReference type="Proteomes" id="UP000032452">
    <property type="component" value="Unassembled WGS sequence"/>
</dbReference>
<name>A0A0D8ZWT8_9CYAN</name>